<dbReference type="RefSeq" id="WP_142532604.1">
    <property type="nucleotide sequence ID" value="NZ_FXTB01000002.1"/>
</dbReference>
<dbReference type="Pfam" id="PF03702">
    <property type="entry name" value="AnmK"/>
    <property type="match status" value="1"/>
</dbReference>
<dbReference type="GO" id="GO:0009254">
    <property type="term" value="P:peptidoglycan turnover"/>
    <property type="evidence" value="ECO:0007669"/>
    <property type="project" value="InterPro"/>
</dbReference>
<gene>
    <name evidence="1" type="ORF">SAMN06265379_102309</name>
</gene>
<dbReference type="GO" id="GO:0005524">
    <property type="term" value="F:ATP binding"/>
    <property type="evidence" value="ECO:0007669"/>
    <property type="project" value="InterPro"/>
</dbReference>
<dbReference type="PANTHER" id="PTHR30605:SF0">
    <property type="entry name" value="ANHYDRO-N-ACETYLMURAMIC ACID KINASE"/>
    <property type="match status" value="1"/>
</dbReference>
<dbReference type="Gene3D" id="3.30.420.40">
    <property type="match status" value="2"/>
</dbReference>
<accession>A0A521C1D6</accession>
<protein>
    <submittedName>
        <fullName evidence="1">Anhydro-N-acetylmuramic acid kinase</fullName>
    </submittedName>
</protein>
<dbReference type="InterPro" id="IPR005338">
    <property type="entry name" value="Anhydro_N_Ac-Mur_kinase"/>
</dbReference>
<dbReference type="InterPro" id="IPR043129">
    <property type="entry name" value="ATPase_NBD"/>
</dbReference>
<dbReference type="PANTHER" id="PTHR30605">
    <property type="entry name" value="ANHYDRO-N-ACETYLMURAMIC ACID KINASE"/>
    <property type="match status" value="1"/>
</dbReference>
<dbReference type="EMBL" id="FXTB01000002">
    <property type="protein sequence ID" value="SMO53272.1"/>
    <property type="molecule type" value="Genomic_DNA"/>
</dbReference>
<organism evidence="1 2">
    <name type="scientific">Saccharicrinis carchari</name>
    <dbReference type="NCBI Taxonomy" id="1168039"/>
    <lineage>
        <taxon>Bacteria</taxon>
        <taxon>Pseudomonadati</taxon>
        <taxon>Bacteroidota</taxon>
        <taxon>Bacteroidia</taxon>
        <taxon>Marinilabiliales</taxon>
        <taxon>Marinilabiliaceae</taxon>
        <taxon>Saccharicrinis</taxon>
    </lineage>
</organism>
<dbReference type="AlphaFoldDB" id="A0A521C1D6"/>
<keyword evidence="2" id="KW-1185">Reference proteome</keyword>
<keyword evidence="1" id="KW-0418">Kinase</keyword>
<dbReference type="SUPFAM" id="SSF53067">
    <property type="entry name" value="Actin-like ATPase domain"/>
    <property type="match status" value="1"/>
</dbReference>
<evidence type="ECO:0000313" key="1">
    <source>
        <dbReference type="EMBL" id="SMO53272.1"/>
    </source>
</evidence>
<sequence length="356" mass="38976">MKEEYTYKAVGVMSGTSLDGLDLVLCEFTCQQGAWHYAFLKGTTVLYPDKMKNELAMAHQLNAYSFVELHRNYGRFIGDEVAKFRGEHCDIDLVASHGHTVFHEPDNNVTFQIGCGAQIAAACGMPVVSDFRTLDIALGGQGAPLVPIGDSMLFGKYDACVNLGGFANISFGRNGERIAFDICAVNIVINEIVQKEFGVLYDESGQLGAGGKVDSSLLKELNSLDFYGWPAPKSLAREWVETTFMPILKSYDSLDKKDILATCYHHFAWQIAAVLNQQQVKSCLFTGGGTYNHYLMQLIGGYSKAGLIIPDKQVIDFKEAIIFAFLGVLRMSKQVNCLASVTGASKNNIGGSVFIH</sequence>
<name>A0A521C1D6_SACCC</name>
<dbReference type="GO" id="GO:0006040">
    <property type="term" value="P:amino sugar metabolic process"/>
    <property type="evidence" value="ECO:0007669"/>
    <property type="project" value="InterPro"/>
</dbReference>
<reference evidence="1 2" key="1">
    <citation type="submission" date="2017-05" db="EMBL/GenBank/DDBJ databases">
        <authorList>
            <person name="Varghese N."/>
            <person name="Submissions S."/>
        </authorList>
    </citation>
    <scope>NUCLEOTIDE SEQUENCE [LARGE SCALE GENOMIC DNA]</scope>
    <source>
        <strain evidence="1 2">DSM 27040</strain>
    </source>
</reference>
<dbReference type="NCBIfam" id="NF007144">
    <property type="entry name" value="PRK09585.2-3"/>
    <property type="match status" value="1"/>
</dbReference>
<evidence type="ECO:0000313" key="2">
    <source>
        <dbReference type="Proteomes" id="UP000319040"/>
    </source>
</evidence>
<dbReference type="OrthoDB" id="9763949at2"/>
<proteinExistence type="predicted"/>
<keyword evidence="1" id="KW-0808">Transferase</keyword>
<dbReference type="Proteomes" id="UP000319040">
    <property type="component" value="Unassembled WGS sequence"/>
</dbReference>
<dbReference type="GO" id="GO:0016301">
    <property type="term" value="F:kinase activity"/>
    <property type="evidence" value="ECO:0007669"/>
    <property type="project" value="UniProtKB-KW"/>
</dbReference>
<dbReference type="GO" id="GO:0016773">
    <property type="term" value="F:phosphotransferase activity, alcohol group as acceptor"/>
    <property type="evidence" value="ECO:0007669"/>
    <property type="project" value="InterPro"/>
</dbReference>